<sequence length="288" mass="30290">MLGTAAGGGFPQWNCACATCADPTLPPRTQDGLAISADGSNWYLVNASPDIRTQILATPVLRAGPGLRETPIRGVFLTDAELDHTLGLMMLREGAGLDVHAPPAVLAALRDDFAVRPMVGRYGAWTWSTVNSDQYVGGLRVKVLAVSNKQPKYVTGAAAGPWVVAYRFEDPATGGVLVYAPCLASWPEGFDEFVDGAAYVLLDGTFYDGGELAAKADATSKAQTVMGHLPIEASLDHIRKLSAAQPGTAWSYTHLNNTNPALNPATVQYAGIRAAGVKVPPDGTALEL</sequence>
<dbReference type="NCBIfam" id="TIGR02108">
    <property type="entry name" value="PQQ_syn_pqqB"/>
    <property type="match status" value="1"/>
</dbReference>
<dbReference type="Proteomes" id="UP001500393">
    <property type="component" value="Unassembled WGS sequence"/>
</dbReference>
<comment type="similarity">
    <text evidence="2 6">Belongs to the PqqB family.</text>
</comment>
<evidence type="ECO:0000259" key="7">
    <source>
        <dbReference type="Pfam" id="PF12706"/>
    </source>
</evidence>
<dbReference type="InterPro" id="IPR001279">
    <property type="entry name" value="Metallo-B-lactamas"/>
</dbReference>
<evidence type="ECO:0000256" key="4">
    <source>
        <dbReference type="ARBA" id="ARBA00022448"/>
    </source>
</evidence>
<dbReference type="EMBL" id="BAAAOS010000033">
    <property type="protein sequence ID" value="GAA1588983.1"/>
    <property type="molecule type" value="Genomic_DNA"/>
</dbReference>
<evidence type="ECO:0000313" key="8">
    <source>
        <dbReference type="EMBL" id="GAA1588983.1"/>
    </source>
</evidence>
<accession>A0ABN2DYL5</accession>
<evidence type="ECO:0000256" key="6">
    <source>
        <dbReference type="HAMAP-Rule" id="MF_00653"/>
    </source>
</evidence>
<dbReference type="HAMAP" id="MF_00653">
    <property type="entry name" value="PQQ_syn_PqqB"/>
    <property type="match status" value="1"/>
</dbReference>
<dbReference type="SUPFAM" id="SSF56281">
    <property type="entry name" value="Metallo-hydrolase/oxidoreductase"/>
    <property type="match status" value="1"/>
</dbReference>
<evidence type="ECO:0000256" key="2">
    <source>
        <dbReference type="ARBA" id="ARBA00008481"/>
    </source>
</evidence>
<keyword evidence="5 6" id="KW-0884">PQQ biosynthesis</keyword>
<evidence type="ECO:0000256" key="5">
    <source>
        <dbReference type="ARBA" id="ARBA00022905"/>
    </source>
</evidence>
<dbReference type="InterPro" id="IPR036866">
    <property type="entry name" value="RibonucZ/Hydroxyglut_hydro"/>
</dbReference>
<comment type="pathway">
    <text evidence="1 6">Cofactor biosynthesis; pyrroloquinoline quinone biosynthesis.</text>
</comment>
<comment type="function">
    <text evidence="6">May be involved in the transport of PQQ or its precursor to the periplasm.</text>
</comment>
<evidence type="ECO:0000256" key="1">
    <source>
        <dbReference type="ARBA" id="ARBA00004886"/>
    </source>
</evidence>
<comment type="caution">
    <text evidence="8">The sequence shown here is derived from an EMBL/GenBank/DDBJ whole genome shotgun (WGS) entry which is preliminary data.</text>
</comment>
<proteinExistence type="inferred from homology"/>
<evidence type="ECO:0000313" key="9">
    <source>
        <dbReference type="Proteomes" id="UP001500393"/>
    </source>
</evidence>
<dbReference type="Gene3D" id="3.60.15.10">
    <property type="entry name" value="Ribonuclease Z/Hydroxyacylglutathione hydrolase-like"/>
    <property type="match status" value="1"/>
</dbReference>
<keyword evidence="4 6" id="KW-0813">Transport</keyword>
<dbReference type="InterPro" id="IPR011842">
    <property type="entry name" value="PQQ_synth_PqqB"/>
</dbReference>
<dbReference type="Pfam" id="PF12706">
    <property type="entry name" value="Lactamase_B_2"/>
    <property type="match status" value="1"/>
</dbReference>
<name>A0ABN2DYL5_9ACTN</name>
<gene>
    <name evidence="6 8" type="primary">pqqB</name>
    <name evidence="8" type="ORF">GCM10009789_48300</name>
</gene>
<evidence type="ECO:0000256" key="3">
    <source>
        <dbReference type="ARBA" id="ARBA00015084"/>
    </source>
</evidence>
<protein>
    <recommendedName>
        <fullName evidence="3 6">Coenzyme PQQ synthesis protein B</fullName>
    </recommendedName>
    <alternativeName>
        <fullName evidence="6">Pyrroloquinoline quinone biosynthesis protein B</fullName>
    </alternativeName>
</protein>
<keyword evidence="9" id="KW-1185">Reference proteome</keyword>
<organism evidence="8 9">
    <name type="scientific">Kribbella sancticallisti</name>
    <dbReference type="NCBI Taxonomy" id="460087"/>
    <lineage>
        <taxon>Bacteria</taxon>
        <taxon>Bacillati</taxon>
        <taxon>Actinomycetota</taxon>
        <taxon>Actinomycetes</taxon>
        <taxon>Propionibacteriales</taxon>
        <taxon>Kribbellaceae</taxon>
        <taxon>Kribbella</taxon>
    </lineage>
</organism>
<feature type="domain" description="Metallo-beta-lactamase" evidence="7">
    <location>
        <begin position="41"/>
        <end position="244"/>
    </location>
</feature>
<reference evidence="8 9" key="1">
    <citation type="journal article" date="2019" name="Int. J. Syst. Evol. Microbiol.">
        <title>The Global Catalogue of Microorganisms (GCM) 10K type strain sequencing project: providing services to taxonomists for standard genome sequencing and annotation.</title>
        <authorList>
            <consortium name="The Broad Institute Genomics Platform"/>
            <consortium name="The Broad Institute Genome Sequencing Center for Infectious Disease"/>
            <person name="Wu L."/>
            <person name="Ma J."/>
        </authorList>
    </citation>
    <scope>NUCLEOTIDE SEQUENCE [LARGE SCALE GENOMIC DNA]</scope>
    <source>
        <strain evidence="8 9">JCM 14969</strain>
    </source>
</reference>